<feature type="binding site" evidence="12">
    <location>
        <position position="278"/>
    </location>
    <ligand>
        <name>Zn(2+)</name>
        <dbReference type="ChEBI" id="CHEBI:29105"/>
        <label>2</label>
    </ligand>
</feature>
<feature type="binding site" evidence="12">
    <location>
        <position position="251"/>
    </location>
    <ligand>
        <name>Zn(2+)</name>
        <dbReference type="ChEBI" id="CHEBI:29105"/>
        <label>2</label>
    </ligand>
</feature>
<dbReference type="FunFam" id="3.30.40.10:FF:000016">
    <property type="entry name" value="Inhibitor of growth protein"/>
    <property type="match status" value="1"/>
</dbReference>
<dbReference type="PROSITE" id="PS01359">
    <property type="entry name" value="ZF_PHD_1"/>
    <property type="match status" value="1"/>
</dbReference>
<dbReference type="GO" id="GO:0008270">
    <property type="term" value="F:zinc ion binding"/>
    <property type="evidence" value="ECO:0007669"/>
    <property type="project" value="UniProtKB-KW"/>
</dbReference>
<dbReference type="EMBL" id="CAJOBS010000095">
    <property type="protein sequence ID" value="CAF4494165.1"/>
    <property type="molecule type" value="Genomic_DNA"/>
</dbReference>
<evidence type="ECO:0000256" key="15">
    <source>
        <dbReference type="SAM" id="MobiDB-lite"/>
    </source>
</evidence>
<dbReference type="InterPro" id="IPR028643">
    <property type="entry name" value="ING1_PHD_Znf"/>
</dbReference>
<comment type="similarity">
    <text evidence="2 14">Belongs to the ING family.</text>
</comment>
<dbReference type="AlphaFoldDB" id="A0A817N5U4"/>
<evidence type="ECO:0000256" key="4">
    <source>
        <dbReference type="ARBA" id="ARBA00022723"/>
    </source>
</evidence>
<comment type="domain">
    <text evidence="14">The PHD-type zinc finger mediates the binding to H3K4me3.</text>
</comment>
<dbReference type="EMBL" id="CAJOBP010000140">
    <property type="protein sequence ID" value="CAF4129729.1"/>
    <property type="molecule type" value="Genomic_DNA"/>
</dbReference>
<gene>
    <name evidence="20" type="ORF">FME351_LOCUS4194</name>
    <name evidence="21" type="ORF">GRG538_LOCUS10769</name>
    <name evidence="23" type="ORF">HFQ381_LOCUS11038</name>
    <name evidence="19" type="ORF">KIK155_LOCUS948</name>
    <name evidence="18" type="ORF">LUA448_LOCUS9069</name>
    <name evidence="26" type="ORF">QYT958_LOCUS20676</name>
    <name evidence="17" type="ORF">TIS948_LOCUS6467</name>
    <name evidence="25" type="ORF">TOA249_LOCUS2870</name>
    <name evidence="24" type="ORF">TSG867_LOCUS12605</name>
    <name evidence="22" type="ORF">UJA718_LOCUS2147</name>
</gene>
<accession>A0A817N5U4</accession>
<keyword evidence="28" id="KW-1185">Reference proteome</keyword>
<comment type="function">
    <text evidence="14">Component of an histone acetyltransferase complex.</text>
</comment>
<feature type="compositionally biased region" description="Low complexity" evidence="15">
    <location>
        <begin position="153"/>
        <end position="178"/>
    </location>
</feature>
<keyword evidence="4 12" id="KW-0479">Metal-binding</keyword>
<reference evidence="17" key="1">
    <citation type="submission" date="2021-02" db="EMBL/GenBank/DDBJ databases">
        <authorList>
            <person name="Nowell W R."/>
        </authorList>
    </citation>
    <scope>NUCLEOTIDE SEQUENCE</scope>
</reference>
<evidence type="ECO:0000313" key="21">
    <source>
        <dbReference type="EMBL" id="CAF3409532.1"/>
    </source>
</evidence>
<evidence type="ECO:0000256" key="14">
    <source>
        <dbReference type="RuleBase" id="RU361213"/>
    </source>
</evidence>
<evidence type="ECO:0000313" key="23">
    <source>
        <dbReference type="EMBL" id="CAF4260752.1"/>
    </source>
</evidence>
<evidence type="ECO:0000256" key="1">
    <source>
        <dbReference type="ARBA" id="ARBA00004123"/>
    </source>
</evidence>
<dbReference type="EMBL" id="CAJOBR010003640">
    <property type="protein sequence ID" value="CAF4746211.1"/>
    <property type="molecule type" value="Genomic_DNA"/>
</dbReference>
<dbReference type="SMART" id="SM00249">
    <property type="entry name" value="PHD"/>
    <property type="match status" value="1"/>
</dbReference>
<dbReference type="InterPro" id="IPR028651">
    <property type="entry name" value="ING_fam"/>
</dbReference>
<evidence type="ECO:0000313" key="24">
    <source>
        <dbReference type="EMBL" id="CAF4395545.1"/>
    </source>
</evidence>
<evidence type="ECO:0000256" key="5">
    <source>
        <dbReference type="ARBA" id="ARBA00022771"/>
    </source>
</evidence>
<dbReference type="InterPro" id="IPR019787">
    <property type="entry name" value="Znf_PHD-finger"/>
</dbReference>
<protein>
    <recommendedName>
        <fullName evidence="14">Inhibitor of growth protein</fullName>
    </recommendedName>
</protein>
<evidence type="ECO:0000256" key="8">
    <source>
        <dbReference type="ARBA" id="ARBA00023015"/>
    </source>
</evidence>
<evidence type="ECO:0000256" key="10">
    <source>
        <dbReference type="ARBA" id="ARBA00023242"/>
    </source>
</evidence>
<dbReference type="CDD" id="cd15584">
    <property type="entry name" value="PHD_ING1_2"/>
    <property type="match status" value="1"/>
</dbReference>
<evidence type="ECO:0000313" key="27">
    <source>
        <dbReference type="Proteomes" id="UP000663825"/>
    </source>
</evidence>
<dbReference type="Proteomes" id="UP000663873">
    <property type="component" value="Unassembled WGS sequence"/>
</dbReference>
<dbReference type="InterPro" id="IPR019786">
    <property type="entry name" value="Zinc_finger_PHD-type_CS"/>
</dbReference>
<comment type="caution">
    <text evidence="17">The sequence shown here is derived from an EMBL/GenBank/DDBJ whole genome shotgun (WGS) entry which is preliminary data.</text>
</comment>
<dbReference type="GO" id="GO:0006325">
    <property type="term" value="P:chromatin organization"/>
    <property type="evidence" value="ECO:0007669"/>
    <property type="project" value="UniProtKB-KW"/>
</dbReference>
<dbReference type="OrthoDB" id="5411773at2759"/>
<evidence type="ECO:0000313" key="22">
    <source>
        <dbReference type="EMBL" id="CAF4129729.1"/>
    </source>
</evidence>
<dbReference type="Pfam" id="PF12998">
    <property type="entry name" value="ING"/>
    <property type="match status" value="1"/>
</dbReference>
<evidence type="ECO:0000313" key="17">
    <source>
        <dbReference type="EMBL" id="CAF3092320.1"/>
    </source>
</evidence>
<evidence type="ECO:0000256" key="7">
    <source>
        <dbReference type="ARBA" id="ARBA00022853"/>
    </source>
</evidence>
<evidence type="ECO:0000256" key="6">
    <source>
        <dbReference type="ARBA" id="ARBA00022833"/>
    </source>
</evidence>
<feature type="compositionally biased region" description="Low complexity" evidence="15">
    <location>
        <begin position="124"/>
        <end position="138"/>
    </location>
</feature>
<dbReference type="InterPro" id="IPR024610">
    <property type="entry name" value="ING_N_histone-binding"/>
</dbReference>
<dbReference type="Gene3D" id="6.10.140.1740">
    <property type="match status" value="1"/>
</dbReference>
<feature type="binding site" evidence="12">
    <location>
        <position position="281"/>
    </location>
    <ligand>
        <name>Zn(2+)</name>
        <dbReference type="ChEBI" id="CHEBI:29105"/>
        <label>2</label>
    </ligand>
</feature>
<dbReference type="PANTHER" id="PTHR10333">
    <property type="entry name" value="INHIBITOR OF GROWTH PROTEIN"/>
    <property type="match status" value="1"/>
</dbReference>
<evidence type="ECO:0000259" key="16">
    <source>
        <dbReference type="PROSITE" id="PS50016"/>
    </source>
</evidence>
<dbReference type="EMBL" id="CAJNYD010001036">
    <property type="protein sequence ID" value="CAF3311938.1"/>
    <property type="molecule type" value="Genomic_DNA"/>
</dbReference>
<evidence type="ECO:0000313" key="18">
    <source>
        <dbReference type="EMBL" id="CAF3311938.1"/>
    </source>
</evidence>
<dbReference type="Proteomes" id="UP000663838">
    <property type="component" value="Unassembled WGS sequence"/>
</dbReference>
<feature type="binding site" evidence="12">
    <location>
        <position position="265"/>
    </location>
    <ligand>
        <name>Zn(2+)</name>
        <dbReference type="ChEBI" id="CHEBI:29105"/>
        <label>1</label>
    </ligand>
</feature>
<keyword evidence="5 13" id="KW-0863">Zinc-finger</keyword>
<evidence type="ECO:0000313" key="25">
    <source>
        <dbReference type="EMBL" id="CAF4494165.1"/>
    </source>
</evidence>
<feature type="binding site" evidence="12">
    <location>
        <position position="262"/>
    </location>
    <ligand>
        <name>Zn(2+)</name>
        <dbReference type="ChEBI" id="CHEBI:29105"/>
        <label>1</label>
    </ligand>
</feature>
<dbReference type="Proteomes" id="UP000663848">
    <property type="component" value="Unassembled WGS sequence"/>
</dbReference>
<evidence type="ECO:0000256" key="2">
    <source>
        <dbReference type="ARBA" id="ARBA00010210"/>
    </source>
</evidence>
<name>A0A817N5U4_9BILA</name>
<dbReference type="Proteomes" id="UP000663869">
    <property type="component" value="Unassembled WGS sequence"/>
</dbReference>
<dbReference type="Proteomes" id="UP000663825">
    <property type="component" value="Unassembled WGS sequence"/>
</dbReference>
<feature type="region of interest" description="Disordered" evidence="15">
    <location>
        <begin position="124"/>
        <end position="233"/>
    </location>
</feature>
<dbReference type="GO" id="GO:0005634">
    <property type="term" value="C:nucleus"/>
    <property type="evidence" value="ECO:0007669"/>
    <property type="project" value="UniProtKB-SubCell"/>
</dbReference>
<dbReference type="Proteomes" id="UP000663862">
    <property type="component" value="Unassembled WGS sequence"/>
</dbReference>
<evidence type="ECO:0000256" key="12">
    <source>
        <dbReference type="PIRSR" id="PIRSR628651-51"/>
    </source>
</evidence>
<evidence type="ECO:0000313" key="19">
    <source>
        <dbReference type="EMBL" id="CAF3325399.1"/>
    </source>
</evidence>
<dbReference type="InterPro" id="IPR013083">
    <property type="entry name" value="Znf_RING/FYVE/PHD"/>
</dbReference>
<keyword evidence="7 14" id="KW-0156">Chromatin regulator</keyword>
<feature type="binding site" evidence="12">
    <location>
        <position position="238"/>
    </location>
    <ligand>
        <name>Zn(2+)</name>
        <dbReference type="ChEBI" id="CHEBI:29105"/>
        <label>1</label>
    </ligand>
</feature>
<dbReference type="InterPro" id="IPR001965">
    <property type="entry name" value="Znf_PHD"/>
</dbReference>
<dbReference type="EMBL" id="CAJOBQ010000644">
    <property type="protein sequence ID" value="CAF4395545.1"/>
    <property type="molecule type" value="Genomic_DNA"/>
</dbReference>
<proteinExistence type="inferred from homology"/>
<dbReference type="SUPFAM" id="SSF57903">
    <property type="entry name" value="FYVE/PHD zinc finger"/>
    <property type="match status" value="1"/>
</dbReference>
<dbReference type="EMBL" id="CAJNXB010000767">
    <property type="protein sequence ID" value="CAF3092320.1"/>
    <property type="molecule type" value="Genomic_DNA"/>
</dbReference>
<evidence type="ECO:0000256" key="13">
    <source>
        <dbReference type="PROSITE-ProRule" id="PRU00146"/>
    </source>
</evidence>
<feature type="binding site" evidence="12">
    <location>
        <position position="256"/>
    </location>
    <ligand>
        <name>Zn(2+)</name>
        <dbReference type="ChEBI" id="CHEBI:29105"/>
        <label>2</label>
    </ligand>
</feature>
<feature type="binding site" evidence="12">
    <location>
        <position position="240"/>
    </location>
    <ligand>
        <name>Zn(2+)</name>
        <dbReference type="ChEBI" id="CHEBI:29105"/>
        <label>1</label>
    </ligand>
</feature>
<evidence type="ECO:0000313" key="26">
    <source>
        <dbReference type="EMBL" id="CAF4746211.1"/>
    </source>
</evidence>
<dbReference type="Gene3D" id="3.30.40.10">
    <property type="entry name" value="Zinc/RING finger domain, C3HC4 (zinc finger)"/>
    <property type="match status" value="1"/>
</dbReference>
<dbReference type="InterPro" id="IPR011011">
    <property type="entry name" value="Znf_FYVE_PHD"/>
</dbReference>
<dbReference type="EMBL" id="CAJNYT010001415">
    <property type="protein sequence ID" value="CAF3409532.1"/>
    <property type="molecule type" value="Genomic_DNA"/>
</dbReference>
<feature type="site" description="Histone H3K4me3 binding" evidence="11">
    <location>
        <position position="248"/>
    </location>
</feature>
<organism evidence="17 27">
    <name type="scientific">Rotaria socialis</name>
    <dbReference type="NCBI Taxonomy" id="392032"/>
    <lineage>
        <taxon>Eukaryota</taxon>
        <taxon>Metazoa</taxon>
        <taxon>Spiralia</taxon>
        <taxon>Gnathifera</taxon>
        <taxon>Rotifera</taxon>
        <taxon>Eurotatoria</taxon>
        <taxon>Bdelloidea</taxon>
        <taxon>Philodinida</taxon>
        <taxon>Philodinidae</taxon>
        <taxon>Rotaria</taxon>
    </lineage>
</organism>
<dbReference type="PANTHER" id="PTHR10333:SF103">
    <property type="entry name" value="INHIBITOR OF GROWTH PROTEIN 3"/>
    <property type="match status" value="1"/>
</dbReference>
<comment type="subunit">
    <text evidence="14">Component of an histone acetyltransferase complex. Interacts with H3K4me3 and to a lesser extent with H3K4me2.</text>
</comment>
<evidence type="ECO:0000313" key="28">
    <source>
        <dbReference type="Proteomes" id="UP000663873"/>
    </source>
</evidence>
<comment type="subcellular location">
    <subcellularLocation>
        <location evidence="1 14">Nucleus</location>
    </subcellularLocation>
</comment>
<dbReference type="EMBL" id="CAJOBO010000624">
    <property type="protein sequence ID" value="CAF4260752.1"/>
    <property type="molecule type" value="Genomic_DNA"/>
</dbReference>
<keyword evidence="9" id="KW-0804">Transcription</keyword>
<evidence type="ECO:0000256" key="9">
    <source>
        <dbReference type="ARBA" id="ARBA00023163"/>
    </source>
</evidence>
<dbReference type="EMBL" id="CAJNYU010000291">
    <property type="protein sequence ID" value="CAF3347748.1"/>
    <property type="molecule type" value="Genomic_DNA"/>
</dbReference>
<dbReference type="EMBL" id="CAJNYV010000025">
    <property type="protein sequence ID" value="CAF3325399.1"/>
    <property type="molecule type" value="Genomic_DNA"/>
</dbReference>
<keyword evidence="3" id="KW-0341">Growth regulation</keyword>
<dbReference type="Proteomes" id="UP000663833">
    <property type="component" value="Unassembled WGS sequence"/>
</dbReference>
<evidence type="ECO:0000256" key="3">
    <source>
        <dbReference type="ARBA" id="ARBA00022604"/>
    </source>
</evidence>
<dbReference type="Proteomes" id="UP000663865">
    <property type="component" value="Unassembled WGS sequence"/>
</dbReference>
<feature type="site" description="Histone H3K4me3 binding" evidence="11">
    <location>
        <position position="252"/>
    </location>
</feature>
<keyword evidence="8" id="KW-0805">Transcription regulation</keyword>
<dbReference type="Proteomes" id="UP000663851">
    <property type="component" value="Unassembled WGS sequence"/>
</dbReference>
<feature type="compositionally biased region" description="Low complexity" evidence="15">
    <location>
        <begin position="203"/>
        <end position="215"/>
    </location>
</feature>
<feature type="site" description="Histone H3K4me3 binding" evidence="11">
    <location>
        <position position="260"/>
    </location>
</feature>
<keyword evidence="10 14" id="KW-0539">Nucleus</keyword>
<feature type="domain" description="PHD-type" evidence="16">
    <location>
        <begin position="235"/>
        <end position="284"/>
    </location>
</feature>
<feature type="site" description="Histone H3K4me3 binding" evidence="11">
    <location>
        <position position="237"/>
    </location>
</feature>
<evidence type="ECO:0000256" key="11">
    <source>
        <dbReference type="PIRSR" id="PIRSR628651-50"/>
    </source>
</evidence>
<dbReference type="Proteomes" id="UP000663872">
    <property type="component" value="Unassembled WGS sequence"/>
</dbReference>
<evidence type="ECO:0000313" key="20">
    <source>
        <dbReference type="EMBL" id="CAF3347748.1"/>
    </source>
</evidence>
<dbReference type="PROSITE" id="PS50016">
    <property type="entry name" value="ZF_PHD_2"/>
    <property type="match status" value="1"/>
</dbReference>
<keyword evidence="6 12" id="KW-0862">Zinc</keyword>
<sequence length="286" mass="32859">MTSSTTTNNPSNVLNNETTVYEYMRQFVDYQENGIDLNELSQIRQLDIYLQNCYNRVRELVNSLRNKQPNGTQSESDIQNLLINTLIQAKAIGDKKMQLSQQMLDTTERQSKKLKIAYQKYVESINQQSTSSESNTNEVDSENEFDSEMNIPRSLSTKTSTTSLWKRKTTTNSPSTSTINLKRKCVTNTEHNNDPRERKKPTQRNTNSNTQNTNSGYNKKLKLNNDSSLAPSDEPTYCLCSQLSYGSMILCDSKSCEIKWFHFNCVNLTTKPKGKWFCPNCRDNRS</sequence>